<dbReference type="EMBL" id="JAJNEC010000005">
    <property type="protein sequence ID" value="MCD2424964.1"/>
    <property type="molecule type" value="Genomic_DNA"/>
</dbReference>
<keyword evidence="1" id="KW-0472">Membrane</keyword>
<protein>
    <submittedName>
        <fullName evidence="2">VanZ family protein</fullName>
    </submittedName>
</protein>
<accession>A0ABS8PV67</accession>
<keyword evidence="1" id="KW-0812">Transmembrane</keyword>
<feature type="transmembrane region" description="Helical" evidence="1">
    <location>
        <begin position="7"/>
        <end position="24"/>
    </location>
</feature>
<dbReference type="PANTHER" id="PTHR28008:SF1">
    <property type="entry name" value="DOMAIN PROTEIN, PUTATIVE (AFU_ORTHOLOGUE AFUA_3G10980)-RELATED"/>
    <property type="match status" value="1"/>
</dbReference>
<keyword evidence="3" id="KW-1185">Reference proteome</keyword>
<feature type="transmembrane region" description="Helical" evidence="1">
    <location>
        <begin position="74"/>
        <end position="92"/>
    </location>
</feature>
<keyword evidence="1" id="KW-1133">Transmembrane helix</keyword>
<reference evidence="2 3" key="1">
    <citation type="submission" date="2021-11" db="EMBL/GenBank/DDBJ databases">
        <title>Genomic of Niabella pedocola.</title>
        <authorList>
            <person name="Wu T."/>
        </authorList>
    </citation>
    <scope>NUCLEOTIDE SEQUENCE [LARGE SCALE GENOMIC DNA]</scope>
    <source>
        <strain evidence="2 3">JCM 31011</strain>
    </source>
</reference>
<evidence type="ECO:0000313" key="3">
    <source>
        <dbReference type="Proteomes" id="UP001199816"/>
    </source>
</evidence>
<dbReference type="RefSeq" id="WP_231007313.1">
    <property type="nucleotide sequence ID" value="NZ_JAJNEC010000005.1"/>
</dbReference>
<dbReference type="Proteomes" id="UP001199816">
    <property type="component" value="Unassembled WGS sequence"/>
</dbReference>
<sequence>MLVKTGYVFLGACLYFMLTILLLTLPGSAFPQEDFFSKIQLDKWIHIGMFSLLVLIWNFWLMKKKGGGQKLFSAFLMISIGALVYGIVMEYVQKWYVPNRSFDTGDIIADGAGAAIGLLASVYLYKKIDPCGNRGRNQN</sequence>
<feature type="transmembrane region" description="Helical" evidence="1">
    <location>
        <begin position="107"/>
        <end position="125"/>
    </location>
</feature>
<comment type="caution">
    <text evidence="2">The sequence shown here is derived from an EMBL/GenBank/DDBJ whole genome shotgun (WGS) entry which is preliminary data.</text>
</comment>
<feature type="transmembrane region" description="Helical" evidence="1">
    <location>
        <begin position="44"/>
        <end position="62"/>
    </location>
</feature>
<dbReference type="PANTHER" id="PTHR28008">
    <property type="entry name" value="DOMAIN PROTEIN, PUTATIVE (AFU_ORTHOLOGUE AFUA_3G10980)-RELATED"/>
    <property type="match status" value="1"/>
</dbReference>
<dbReference type="NCBIfam" id="NF037970">
    <property type="entry name" value="vanZ_1"/>
    <property type="match status" value="1"/>
</dbReference>
<name>A0ABS8PV67_9BACT</name>
<evidence type="ECO:0000256" key="1">
    <source>
        <dbReference type="SAM" id="Phobius"/>
    </source>
</evidence>
<proteinExistence type="predicted"/>
<evidence type="ECO:0000313" key="2">
    <source>
        <dbReference type="EMBL" id="MCD2424964.1"/>
    </source>
</evidence>
<gene>
    <name evidence="2" type="ORF">LQ567_19425</name>
</gene>
<organism evidence="2 3">
    <name type="scientific">Niabella pedocola</name>
    <dbReference type="NCBI Taxonomy" id="1752077"/>
    <lineage>
        <taxon>Bacteria</taxon>
        <taxon>Pseudomonadati</taxon>
        <taxon>Bacteroidota</taxon>
        <taxon>Chitinophagia</taxon>
        <taxon>Chitinophagales</taxon>
        <taxon>Chitinophagaceae</taxon>
        <taxon>Niabella</taxon>
    </lineage>
</organism>